<keyword evidence="1" id="KW-0732">Signal</keyword>
<evidence type="ECO:0000313" key="2">
    <source>
        <dbReference type="EMBL" id="GAA4339122.1"/>
    </source>
</evidence>
<gene>
    <name evidence="2" type="ORF">GCM10023184_36020</name>
</gene>
<accession>A0ABP8HGT5</accession>
<feature type="chain" id="PRO_5046493110" description="Lipoprotein" evidence="1">
    <location>
        <begin position="25"/>
        <end position="318"/>
    </location>
</feature>
<name>A0ABP8HGT5_9BACT</name>
<sequence length="318" mass="34705">MKVRVLTFAVLSLALAVTSCKKDAKDDDDSNTVDLETRVTAHADDQSRISNELDAVDNDVNTYIEETSAFGREQNVMAPPCNTTVTFDSTQALRRMTITFNGNNCANTHSRTGTIVATIPMQQRWRDSGAVITETINNLRITRLSDNKSISVNGTRTLTNASGGRIPNLYLPGPGHRNSIRHRINGNMTVAFDNNTQRQWSVARQREFTRAPQDSLVITVTGTHTDGQTTGISEWGTNRFGAAFSTQIVEPLKFNQGCGFRLGAGKVQHNVVGANTVVTFGLNAQGNPTGCPGANPYYFKAVWTGANGNTQTVIRPYF</sequence>
<evidence type="ECO:0000256" key="1">
    <source>
        <dbReference type="SAM" id="SignalP"/>
    </source>
</evidence>
<dbReference type="PROSITE" id="PS51257">
    <property type="entry name" value="PROKAR_LIPOPROTEIN"/>
    <property type="match status" value="1"/>
</dbReference>
<reference evidence="3" key="1">
    <citation type="journal article" date="2019" name="Int. J. Syst. Evol. Microbiol.">
        <title>The Global Catalogue of Microorganisms (GCM) 10K type strain sequencing project: providing services to taxonomists for standard genome sequencing and annotation.</title>
        <authorList>
            <consortium name="The Broad Institute Genomics Platform"/>
            <consortium name="The Broad Institute Genome Sequencing Center for Infectious Disease"/>
            <person name="Wu L."/>
            <person name="Ma J."/>
        </authorList>
    </citation>
    <scope>NUCLEOTIDE SEQUENCE [LARGE SCALE GENOMIC DNA]</scope>
    <source>
        <strain evidence="3">JCM 17919</strain>
    </source>
</reference>
<feature type="signal peptide" evidence="1">
    <location>
        <begin position="1"/>
        <end position="24"/>
    </location>
</feature>
<proteinExistence type="predicted"/>
<protein>
    <recommendedName>
        <fullName evidence="4">Lipoprotein</fullName>
    </recommendedName>
</protein>
<comment type="caution">
    <text evidence="2">The sequence shown here is derived from an EMBL/GenBank/DDBJ whole genome shotgun (WGS) entry which is preliminary data.</text>
</comment>
<organism evidence="2 3">
    <name type="scientific">Flaviaesturariibacter amylovorans</name>
    <dbReference type="NCBI Taxonomy" id="1084520"/>
    <lineage>
        <taxon>Bacteria</taxon>
        <taxon>Pseudomonadati</taxon>
        <taxon>Bacteroidota</taxon>
        <taxon>Chitinophagia</taxon>
        <taxon>Chitinophagales</taxon>
        <taxon>Chitinophagaceae</taxon>
        <taxon>Flaviaestuariibacter</taxon>
    </lineage>
</organism>
<dbReference type="EMBL" id="BAABGY010000011">
    <property type="protein sequence ID" value="GAA4339122.1"/>
    <property type="molecule type" value="Genomic_DNA"/>
</dbReference>
<keyword evidence="3" id="KW-1185">Reference proteome</keyword>
<evidence type="ECO:0008006" key="4">
    <source>
        <dbReference type="Google" id="ProtNLM"/>
    </source>
</evidence>
<evidence type="ECO:0000313" key="3">
    <source>
        <dbReference type="Proteomes" id="UP001501725"/>
    </source>
</evidence>
<dbReference type="Proteomes" id="UP001501725">
    <property type="component" value="Unassembled WGS sequence"/>
</dbReference>
<dbReference type="RefSeq" id="WP_345257212.1">
    <property type="nucleotide sequence ID" value="NZ_BAABGY010000011.1"/>
</dbReference>